<reference evidence="2 3" key="1">
    <citation type="submission" date="2016-09" db="EMBL/GenBank/DDBJ databases">
        <title>Complete genome sequence of the Lysinibacillus sphaericus LMG 22257, a specie of Bacillus with ureolytic activity that can effectively biodeposit calcium carbonate.</title>
        <authorList>
            <person name="Yan W."/>
        </authorList>
    </citation>
    <scope>NUCLEOTIDE SEQUENCE [LARGE SCALE GENOMIC DNA]</scope>
    <source>
        <strain evidence="2 3">LMG 22257</strain>
    </source>
</reference>
<dbReference type="SUPFAM" id="SSF56037">
    <property type="entry name" value="PheT/TilS domain"/>
    <property type="match status" value="1"/>
</dbReference>
<dbReference type="EMBL" id="CP017560">
    <property type="protein sequence ID" value="AOV06852.1"/>
    <property type="molecule type" value="Genomic_DNA"/>
</dbReference>
<dbReference type="AlphaFoldDB" id="A0A1D8JDR8"/>
<dbReference type="PANTHER" id="PTHR39209:SF2">
    <property type="entry name" value="CYTOPLASMIC PROTEIN"/>
    <property type="match status" value="1"/>
</dbReference>
<dbReference type="InterPro" id="IPR020825">
    <property type="entry name" value="Phe-tRNA_synthase-like_B3/B4"/>
</dbReference>
<protein>
    <recommendedName>
        <fullName evidence="1">B3/B4 tRNA-binding domain-containing protein</fullName>
    </recommendedName>
</protein>
<dbReference type="Pfam" id="PF03483">
    <property type="entry name" value="B3_4"/>
    <property type="match status" value="1"/>
</dbReference>
<dbReference type="Gene3D" id="3.50.40.10">
    <property type="entry name" value="Phenylalanyl-trna Synthetase, Chain B, domain 3"/>
    <property type="match status" value="1"/>
</dbReference>
<name>A0A1D8JDR8_9BACL</name>
<organism evidence="2 3">
    <name type="scientific">Sporosarcina ureilytica</name>
    <dbReference type="NCBI Taxonomy" id="298596"/>
    <lineage>
        <taxon>Bacteria</taxon>
        <taxon>Bacillati</taxon>
        <taxon>Bacillota</taxon>
        <taxon>Bacilli</taxon>
        <taxon>Bacillales</taxon>
        <taxon>Caryophanaceae</taxon>
        <taxon>Sporosarcina</taxon>
    </lineage>
</organism>
<accession>A0A1D8JDR8</accession>
<dbReference type="InterPro" id="IPR005146">
    <property type="entry name" value="B3/B4_tRNA-bd"/>
</dbReference>
<gene>
    <name evidence="2" type="ORF">BI350_04230</name>
</gene>
<keyword evidence="3" id="KW-1185">Reference proteome</keyword>
<dbReference type="KEGG" id="surl:BI350_04230"/>
<dbReference type="GO" id="GO:0003723">
    <property type="term" value="F:RNA binding"/>
    <property type="evidence" value="ECO:0007669"/>
    <property type="project" value="InterPro"/>
</dbReference>
<dbReference type="RefSeq" id="WP_075526976.1">
    <property type="nucleotide sequence ID" value="NZ_CP017560.1"/>
</dbReference>
<dbReference type="PANTHER" id="PTHR39209">
    <property type="match status" value="1"/>
</dbReference>
<dbReference type="SMART" id="SM00873">
    <property type="entry name" value="B3_4"/>
    <property type="match status" value="1"/>
</dbReference>
<dbReference type="GO" id="GO:0004826">
    <property type="term" value="F:phenylalanine-tRNA ligase activity"/>
    <property type="evidence" value="ECO:0007669"/>
    <property type="project" value="InterPro"/>
</dbReference>
<evidence type="ECO:0000259" key="1">
    <source>
        <dbReference type="SMART" id="SM00873"/>
    </source>
</evidence>
<evidence type="ECO:0000313" key="3">
    <source>
        <dbReference type="Proteomes" id="UP000185746"/>
    </source>
</evidence>
<feature type="domain" description="B3/B4 tRNA-binding" evidence="1">
    <location>
        <begin position="62"/>
        <end position="212"/>
    </location>
</feature>
<sequence>MKVSLDNKILNTLPAFKIGLNHYTKITVSESPQMLKGRLQLFQEQLFFELDDKAVTKFQGVQEWREIWKAFGANPSRYRSSIESLLRRISKQNYLQPFNSAVDMNNFFSLQYEIPMGIYDTQHIQGDIAFNIGTSETTCEGLNGRLNHLNNMIVLSDNIGPFGSPFVDSKRTAVSENTTSAIHVFFLRPSMNTEEAAELLTAAGKMFTNVHGGEVYSKILHKEQSSTMLD</sequence>
<dbReference type="Proteomes" id="UP000185746">
    <property type="component" value="Chromosome"/>
</dbReference>
<proteinExistence type="predicted"/>
<evidence type="ECO:0000313" key="2">
    <source>
        <dbReference type="EMBL" id="AOV06852.1"/>
    </source>
</evidence>